<dbReference type="RefSeq" id="WP_148306350.1">
    <property type="nucleotide sequence ID" value="NZ_CP007128.1"/>
</dbReference>
<feature type="transmembrane region" description="Helical" evidence="1">
    <location>
        <begin position="119"/>
        <end position="139"/>
    </location>
</feature>
<feature type="transmembrane region" description="Helical" evidence="1">
    <location>
        <begin position="306"/>
        <end position="333"/>
    </location>
</feature>
<dbReference type="Proteomes" id="UP000019151">
    <property type="component" value="Chromosome"/>
</dbReference>
<keyword evidence="3" id="KW-1185">Reference proteome</keyword>
<feature type="transmembrane region" description="Helical" evidence="1">
    <location>
        <begin position="185"/>
        <end position="204"/>
    </location>
</feature>
<dbReference type="HOGENOM" id="CLU_634229_0_0_0"/>
<sequence>MPRPTLADAAPVILRPTREERLRVVRRRLGVLLAAYVCALQLAAALEATTFAWPLRARFEWAPSLATLALAALRGIPLGYFLAFAVRGRTVLKASLAAGAGLGTALELCALLGARPVTLAAIACVGIGGVVGALAFLLLARRLRARASNDALLLAPDLPLVGGAYVAAPLLWLTASAASAFDANGPRWGLILLTLYGASLVGSARASRGPAGGGTLAHGLAAALWSLVGLAPMVSSAPMAVAALAVSAGVFAALHPMLLGARGRERRVEGPALRRALPLLGLYLALAALAPMAAARAGQPGAWATWAVLAASLPAGGWCELAAAMTVTGYALTELQGRRIDEGLTPWRVAAPWVAAVAVAAAALRVCAEVPEPSLMLAARFAAGAFLCMAAARGGAGLYELQRRHARAHAIEAGVRGVSAKRARGTVAGSVA</sequence>
<dbReference type="KEGG" id="gba:J421_3140"/>
<accession>W0RJT7</accession>
<feature type="transmembrane region" description="Helical" evidence="1">
    <location>
        <begin position="61"/>
        <end position="82"/>
    </location>
</feature>
<feature type="transmembrane region" description="Helical" evidence="1">
    <location>
        <begin position="151"/>
        <end position="173"/>
    </location>
</feature>
<gene>
    <name evidence="2" type="ORF">J421_3140</name>
</gene>
<keyword evidence="1" id="KW-0812">Transmembrane</keyword>
<feature type="transmembrane region" description="Helical" evidence="1">
    <location>
        <begin position="216"/>
        <end position="234"/>
    </location>
</feature>
<name>W0RJT7_9BACT</name>
<dbReference type="AlphaFoldDB" id="W0RJT7"/>
<dbReference type="InParanoid" id="W0RJT7"/>
<feature type="transmembrane region" description="Helical" evidence="1">
    <location>
        <begin position="345"/>
        <end position="366"/>
    </location>
</feature>
<proteinExistence type="predicted"/>
<feature type="transmembrane region" description="Helical" evidence="1">
    <location>
        <begin position="94"/>
        <end position="113"/>
    </location>
</feature>
<dbReference type="STRING" id="861299.J421_3140"/>
<feature type="transmembrane region" description="Helical" evidence="1">
    <location>
        <begin position="240"/>
        <end position="260"/>
    </location>
</feature>
<feature type="transmembrane region" description="Helical" evidence="1">
    <location>
        <begin position="378"/>
        <end position="399"/>
    </location>
</feature>
<evidence type="ECO:0000256" key="1">
    <source>
        <dbReference type="SAM" id="Phobius"/>
    </source>
</evidence>
<protein>
    <submittedName>
        <fullName evidence="2">Uncharacterized protein</fullName>
    </submittedName>
</protein>
<keyword evidence="1" id="KW-1133">Transmembrane helix</keyword>
<keyword evidence="1" id="KW-0472">Membrane</keyword>
<feature type="transmembrane region" description="Helical" evidence="1">
    <location>
        <begin position="272"/>
        <end position="294"/>
    </location>
</feature>
<reference evidence="2 3" key="1">
    <citation type="journal article" date="2014" name="Genome Announc.">
        <title>Genome Sequence and Methylome of Soil Bacterium Gemmatirosa kalamazoonensis KBS708T, a Member of the Rarely Cultivated Gemmatimonadetes Phylum.</title>
        <authorList>
            <person name="Debruyn J.M."/>
            <person name="Radosevich M."/>
            <person name="Wommack K.E."/>
            <person name="Polson S.W."/>
            <person name="Hauser L.J."/>
            <person name="Fawaz M.N."/>
            <person name="Korlach J."/>
            <person name="Tsai Y.C."/>
        </authorList>
    </citation>
    <scope>NUCLEOTIDE SEQUENCE [LARGE SCALE GENOMIC DNA]</scope>
    <source>
        <strain evidence="2 3">KBS708</strain>
    </source>
</reference>
<organism evidence="2 3">
    <name type="scientific">Gemmatirosa kalamazoonensis</name>
    <dbReference type="NCBI Taxonomy" id="861299"/>
    <lineage>
        <taxon>Bacteria</taxon>
        <taxon>Pseudomonadati</taxon>
        <taxon>Gemmatimonadota</taxon>
        <taxon>Gemmatimonadia</taxon>
        <taxon>Gemmatimonadales</taxon>
        <taxon>Gemmatimonadaceae</taxon>
        <taxon>Gemmatirosa</taxon>
    </lineage>
</organism>
<evidence type="ECO:0000313" key="2">
    <source>
        <dbReference type="EMBL" id="AHG90677.1"/>
    </source>
</evidence>
<dbReference type="EMBL" id="CP007128">
    <property type="protein sequence ID" value="AHG90677.1"/>
    <property type="molecule type" value="Genomic_DNA"/>
</dbReference>
<evidence type="ECO:0000313" key="3">
    <source>
        <dbReference type="Proteomes" id="UP000019151"/>
    </source>
</evidence>